<dbReference type="SUPFAM" id="SSF47473">
    <property type="entry name" value="EF-hand"/>
    <property type="match status" value="1"/>
</dbReference>
<evidence type="ECO:0000313" key="5">
    <source>
        <dbReference type="Proteomes" id="UP000663829"/>
    </source>
</evidence>
<comment type="caution">
    <text evidence="3">The sequence shown here is derived from an EMBL/GenBank/DDBJ whole genome shotgun (WGS) entry which is preliminary data.</text>
</comment>
<dbReference type="InterPro" id="IPR018247">
    <property type="entry name" value="EF_Hand_1_Ca_BS"/>
</dbReference>
<dbReference type="OrthoDB" id="9975509at2759"/>
<organism evidence="3 5">
    <name type="scientific">Didymodactylos carnosus</name>
    <dbReference type="NCBI Taxonomy" id="1234261"/>
    <lineage>
        <taxon>Eukaryota</taxon>
        <taxon>Metazoa</taxon>
        <taxon>Spiralia</taxon>
        <taxon>Gnathifera</taxon>
        <taxon>Rotifera</taxon>
        <taxon>Eurotatoria</taxon>
        <taxon>Bdelloidea</taxon>
        <taxon>Philodinida</taxon>
        <taxon>Philodinidae</taxon>
        <taxon>Didymodactylos</taxon>
    </lineage>
</organism>
<dbReference type="InterPro" id="IPR002048">
    <property type="entry name" value="EF_hand_dom"/>
</dbReference>
<protein>
    <recommendedName>
        <fullName evidence="2">EF-hand domain-containing protein</fullName>
    </recommendedName>
</protein>
<dbReference type="Pfam" id="PF13833">
    <property type="entry name" value="EF-hand_8"/>
    <property type="match status" value="1"/>
</dbReference>
<dbReference type="GO" id="GO:0005509">
    <property type="term" value="F:calcium ion binding"/>
    <property type="evidence" value="ECO:0007669"/>
    <property type="project" value="InterPro"/>
</dbReference>
<dbReference type="EMBL" id="CAJNOQ010019859">
    <property type="protein sequence ID" value="CAF1458446.1"/>
    <property type="molecule type" value="Genomic_DNA"/>
</dbReference>
<keyword evidence="5" id="KW-1185">Reference proteome</keyword>
<dbReference type="PROSITE" id="PS00018">
    <property type="entry name" value="EF_HAND_1"/>
    <property type="match status" value="1"/>
</dbReference>
<keyword evidence="1" id="KW-0106">Calcium</keyword>
<dbReference type="EMBL" id="CAJOBC010085318">
    <property type="protein sequence ID" value="CAF4329523.1"/>
    <property type="molecule type" value="Genomic_DNA"/>
</dbReference>
<evidence type="ECO:0000256" key="1">
    <source>
        <dbReference type="ARBA" id="ARBA00022837"/>
    </source>
</evidence>
<dbReference type="Proteomes" id="UP000663829">
    <property type="component" value="Unassembled WGS sequence"/>
</dbReference>
<reference evidence="3" key="1">
    <citation type="submission" date="2021-02" db="EMBL/GenBank/DDBJ databases">
        <authorList>
            <person name="Nowell W R."/>
        </authorList>
    </citation>
    <scope>NUCLEOTIDE SEQUENCE</scope>
</reference>
<name>A0A815Q550_9BILA</name>
<feature type="non-terminal residue" evidence="3">
    <location>
        <position position="134"/>
    </location>
</feature>
<evidence type="ECO:0000313" key="4">
    <source>
        <dbReference type="EMBL" id="CAF4329523.1"/>
    </source>
</evidence>
<dbReference type="AlphaFoldDB" id="A0A815Q550"/>
<accession>A0A815Q550</accession>
<dbReference type="Gene3D" id="1.10.238.10">
    <property type="entry name" value="EF-hand"/>
    <property type="match status" value="1"/>
</dbReference>
<feature type="domain" description="EF-hand" evidence="2">
    <location>
        <begin position="22"/>
        <end position="57"/>
    </location>
</feature>
<dbReference type="SMART" id="SM00054">
    <property type="entry name" value="EFh"/>
    <property type="match status" value="1"/>
</dbReference>
<evidence type="ECO:0000259" key="2">
    <source>
        <dbReference type="PROSITE" id="PS50222"/>
    </source>
</evidence>
<proteinExistence type="predicted"/>
<dbReference type="Proteomes" id="UP000681722">
    <property type="component" value="Unassembled WGS sequence"/>
</dbReference>
<dbReference type="InterPro" id="IPR011992">
    <property type="entry name" value="EF-hand-dom_pair"/>
</dbReference>
<evidence type="ECO:0000313" key="3">
    <source>
        <dbReference type="EMBL" id="CAF1458446.1"/>
    </source>
</evidence>
<dbReference type="PROSITE" id="PS50222">
    <property type="entry name" value="EF_HAND_2"/>
    <property type="match status" value="1"/>
</dbReference>
<gene>
    <name evidence="3" type="ORF">GPM918_LOCUS34991</name>
    <name evidence="4" type="ORF">SRO942_LOCUS35706</name>
</gene>
<sequence length="134" mass="15699">DNKMDKHEFRRCYEILAPGTKHSHHVADKAFKAFDRDQTGHLTFEEFLSAYVMLNQTSTPYDRANFLIDQYNPNQKGVITPEYGRQVFGKMNDFYGVQGDPEQAWLQFDNGSGQYDHERFVQHVANHPQYTSNY</sequence>